<dbReference type="PANTHER" id="PTHR34106">
    <property type="entry name" value="GLYCOSIDASE"/>
    <property type="match status" value="1"/>
</dbReference>
<name>A0ABS7XR88_9FLAO</name>
<reference evidence="5" key="1">
    <citation type="submission" date="2023-07" db="EMBL/GenBank/DDBJ databases">
        <authorList>
            <person name="Yue Y."/>
        </authorList>
    </citation>
    <scope>NUCLEOTIDE SEQUENCE [LARGE SCALE GENOMIC DNA]</scope>
    <source>
        <strain evidence="5">D23</strain>
    </source>
</reference>
<dbReference type="PANTHER" id="PTHR34106:SF5">
    <property type="entry name" value="GLYCOSIDASE"/>
    <property type="match status" value="1"/>
</dbReference>
<dbReference type="PIRSF" id="PIRSF016202">
    <property type="entry name" value="PH1107"/>
    <property type="match status" value="1"/>
</dbReference>
<evidence type="ECO:0000256" key="1">
    <source>
        <dbReference type="ARBA" id="ARBA00022676"/>
    </source>
</evidence>
<dbReference type="RefSeq" id="WP_224526887.1">
    <property type="nucleotide sequence ID" value="NZ_JAIUJR010000002.1"/>
</dbReference>
<protein>
    <submittedName>
        <fullName evidence="4">Glycoside hydrolase family 130 protein</fullName>
    </submittedName>
</protein>
<evidence type="ECO:0000313" key="5">
    <source>
        <dbReference type="Proteomes" id="UP001198901"/>
    </source>
</evidence>
<dbReference type="InterPro" id="IPR007184">
    <property type="entry name" value="Mannoside_phosphorylase"/>
</dbReference>
<organism evidence="4 5">
    <name type="scientific">Winogradskyella alexanderae</name>
    <dbReference type="NCBI Taxonomy" id="2877123"/>
    <lineage>
        <taxon>Bacteria</taxon>
        <taxon>Pseudomonadati</taxon>
        <taxon>Bacteroidota</taxon>
        <taxon>Flavobacteriia</taxon>
        <taxon>Flavobacteriales</taxon>
        <taxon>Flavobacteriaceae</taxon>
        <taxon>Winogradskyella</taxon>
    </lineage>
</organism>
<sequence>MHRFVAQCFIILLCLGCQSEKTLKTLDEEDTNNWAFPYFEKVDSLNPILKPSAFLQFQDPISLDTVNWEERNVLNPTAVVKNDTVFLMYRAQDKLGTSRIGMAVSTDGLNFTKMPEPVFYPDKDAMKVYEWNYKKDASQQNNTEDCYFCYFDGVEDPRIVESEDGNYFMTYTAYDGKTARLSIASSKDLKIWTKHGLVMKTDAYKDVWSKAGAIVGELKGDKIVAKKINGKYWMYFGDTNIFMANSNDLRDWEVVENEEYQRRISVLHPRPGYFDSRLVEPGPYALYKDSGILLIYNASNANSNNDSNLPDFTYAAGQALFDKNEPYKLIDRTESYFIYPDKDYEKVGEVNEVCFVEGLVYFKEKWFLYYGTADSKIAVAVYE</sequence>
<keyword evidence="2" id="KW-0808">Transferase</keyword>
<proteinExistence type="inferred from homology"/>
<dbReference type="Proteomes" id="UP001198901">
    <property type="component" value="Unassembled WGS sequence"/>
</dbReference>
<keyword evidence="4" id="KW-0378">Hydrolase</keyword>
<gene>
    <name evidence="4" type="ORF">LBU54_05420</name>
</gene>
<comment type="caution">
    <text evidence="4">The sequence shown here is derived from an EMBL/GenBank/DDBJ whole genome shotgun (WGS) entry which is preliminary data.</text>
</comment>
<dbReference type="CDD" id="cd18610">
    <property type="entry name" value="GH130_BT3780-like"/>
    <property type="match status" value="1"/>
</dbReference>
<evidence type="ECO:0000256" key="3">
    <source>
        <dbReference type="ARBA" id="ARBA00024356"/>
    </source>
</evidence>
<keyword evidence="1" id="KW-0328">Glycosyltransferase</keyword>
<dbReference type="Gene3D" id="2.115.10.20">
    <property type="entry name" value="Glycosyl hydrolase domain, family 43"/>
    <property type="match status" value="1"/>
</dbReference>
<dbReference type="EMBL" id="JAIUJR010000002">
    <property type="protein sequence ID" value="MCA0132014.1"/>
    <property type="molecule type" value="Genomic_DNA"/>
</dbReference>
<dbReference type="InterPro" id="IPR023296">
    <property type="entry name" value="Glyco_hydro_beta-prop_sf"/>
</dbReference>
<comment type="similarity">
    <text evidence="3">Belongs to the glycosyl hydrolase 130 family.</text>
</comment>
<evidence type="ECO:0000256" key="2">
    <source>
        <dbReference type="ARBA" id="ARBA00022679"/>
    </source>
</evidence>
<evidence type="ECO:0000313" key="4">
    <source>
        <dbReference type="EMBL" id="MCA0132014.1"/>
    </source>
</evidence>
<dbReference type="SUPFAM" id="SSF75005">
    <property type="entry name" value="Arabinanase/levansucrase/invertase"/>
    <property type="match status" value="1"/>
</dbReference>
<dbReference type="GO" id="GO:0016787">
    <property type="term" value="F:hydrolase activity"/>
    <property type="evidence" value="ECO:0007669"/>
    <property type="project" value="UniProtKB-KW"/>
</dbReference>
<accession>A0ABS7XR88</accession>
<dbReference type="Pfam" id="PF04041">
    <property type="entry name" value="Glyco_hydro_130"/>
    <property type="match status" value="1"/>
</dbReference>
<keyword evidence="5" id="KW-1185">Reference proteome</keyword>